<evidence type="ECO:0000313" key="3">
    <source>
        <dbReference type="Proteomes" id="UP001189429"/>
    </source>
</evidence>
<sequence length="317" mass="33456">MATLDSCAASVLAFAAAMGVGADCWVRRDLPLIDSLLEEYFEMLFLDGGSKGKGALSGWGKLGPDVTSEPLSWAAAALMAQYLAGLGTEAGLQAARGLAVQFDTYLRPGELLDLLVPCCLLPQPSACSGCSKMGLVVGASAVVMGDATSARVTKTGLQDDTVLIDGQSRAGVAGAFVALVHAAQKARQGWVMFLHAHASYNRALKQAAAAVGVPNKVTSHLPRHGGPSEDYLRGARTLPDIQARGRWASARSVQRCQKSGRALASFRRLPAAVKAEAKRAEAEQLSFPLWVQSCWLLANASCLSVSSGWPLELLWEF</sequence>
<dbReference type="InterPro" id="IPR011010">
    <property type="entry name" value="DNA_brk_join_enz"/>
</dbReference>
<evidence type="ECO:0000313" key="2">
    <source>
        <dbReference type="EMBL" id="CAK0881882.1"/>
    </source>
</evidence>
<accession>A0ABN9W978</accession>
<reference evidence="2" key="1">
    <citation type="submission" date="2023-10" db="EMBL/GenBank/DDBJ databases">
        <authorList>
            <person name="Chen Y."/>
            <person name="Shah S."/>
            <person name="Dougan E. K."/>
            <person name="Thang M."/>
            <person name="Chan C."/>
        </authorList>
    </citation>
    <scope>NUCLEOTIDE SEQUENCE [LARGE SCALE GENOMIC DNA]</scope>
</reference>
<dbReference type="SUPFAM" id="SSF56349">
    <property type="entry name" value="DNA breaking-rejoining enzymes"/>
    <property type="match status" value="1"/>
</dbReference>
<evidence type="ECO:0000256" key="1">
    <source>
        <dbReference type="SAM" id="SignalP"/>
    </source>
</evidence>
<keyword evidence="3" id="KW-1185">Reference proteome</keyword>
<proteinExistence type="predicted"/>
<feature type="chain" id="PRO_5046769787" evidence="1">
    <location>
        <begin position="23"/>
        <end position="317"/>
    </location>
</feature>
<dbReference type="Proteomes" id="UP001189429">
    <property type="component" value="Unassembled WGS sequence"/>
</dbReference>
<comment type="caution">
    <text evidence="2">The sequence shown here is derived from an EMBL/GenBank/DDBJ whole genome shotgun (WGS) entry which is preliminary data.</text>
</comment>
<feature type="signal peptide" evidence="1">
    <location>
        <begin position="1"/>
        <end position="22"/>
    </location>
</feature>
<organism evidence="2 3">
    <name type="scientific">Prorocentrum cordatum</name>
    <dbReference type="NCBI Taxonomy" id="2364126"/>
    <lineage>
        <taxon>Eukaryota</taxon>
        <taxon>Sar</taxon>
        <taxon>Alveolata</taxon>
        <taxon>Dinophyceae</taxon>
        <taxon>Prorocentrales</taxon>
        <taxon>Prorocentraceae</taxon>
        <taxon>Prorocentrum</taxon>
    </lineage>
</organism>
<protein>
    <submittedName>
        <fullName evidence="2">Uncharacterized protein</fullName>
    </submittedName>
</protein>
<keyword evidence="1" id="KW-0732">Signal</keyword>
<name>A0ABN9W978_9DINO</name>
<gene>
    <name evidence="2" type="ORF">PCOR1329_LOCUS64589</name>
</gene>
<dbReference type="EMBL" id="CAUYUJ010018242">
    <property type="protein sequence ID" value="CAK0881882.1"/>
    <property type="molecule type" value="Genomic_DNA"/>
</dbReference>